<accession>A0A5M9MIA6</accession>
<sequence length="420" mass="45270">MLERWKSSTLFKEVERLLPIVELLNERDSSDRRTVLQQDESTPSDQAPEGYSNVAAPWRIQEHGLDDEELLPSHFPSNSVEQNISTEGGSLVDEPSQSPIPNTPCSESRAKLGTANVVGGRANFPRLPQVLILHTLFATALAILQLRANIGGSCTMLLSQTNSAETHGTLPTHILRLLQCYSKAYSVATIAPVLEISATSAARHCALLGTSRNKNYEADSTVLEGLKTMVSQLQSVFTDNRRSMTKAPAVAPYSEEALRDRMPGTTNALNHQGSPFLLSHEAFPTVGTTQPPAVHCSGNMASESSQTGLVGHESFVHPSLANAMPPKPARSGMSSFIPGIDTSTGLLRSPANSTGPEELDEELMGDMDWFFSEIDGLGGSELIDKQPQFSRNLGFAPSATPAEVRRLFNLPDLILNPGSG</sequence>
<feature type="region of interest" description="Disordered" evidence="1">
    <location>
        <begin position="69"/>
        <end position="108"/>
    </location>
</feature>
<dbReference type="EMBL" id="QUQM01000004">
    <property type="protein sequence ID" value="KAA8646698.1"/>
    <property type="molecule type" value="Genomic_DNA"/>
</dbReference>
<protein>
    <submittedName>
        <fullName evidence="2">Uncharacterized protein</fullName>
    </submittedName>
</protein>
<reference evidence="2 3" key="1">
    <citation type="submission" date="2019-08" db="EMBL/GenBank/DDBJ databases">
        <title>The genome sequence of a newly discovered highly antifungal drug resistant Aspergillus species, Aspergillus tanneri NIH 1004.</title>
        <authorList>
            <person name="Mounaud S."/>
            <person name="Singh I."/>
            <person name="Joardar V."/>
            <person name="Pakala S."/>
            <person name="Pakala S."/>
            <person name="Venepally P."/>
            <person name="Chung J.K."/>
            <person name="Losada L."/>
            <person name="Nierman W.C."/>
        </authorList>
    </citation>
    <scope>NUCLEOTIDE SEQUENCE [LARGE SCALE GENOMIC DNA]</scope>
    <source>
        <strain evidence="2 3">NIH1004</strain>
    </source>
</reference>
<feature type="compositionally biased region" description="Polar residues" evidence="1">
    <location>
        <begin position="75"/>
        <end position="88"/>
    </location>
</feature>
<dbReference type="RefSeq" id="XP_033426059.1">
    <property type="nucleotide sequence ID" value="XM_033570027.1"/>
</dbReference>
<gene>
    <name evidence="2" type="ORF">ATNIH1004_005373</name>
</gene>
<dbReference type="AlphaFoldDB" id="A0A5M9MIA6"/>
<comment type="caution">
    <text evidence="2">The sequence shown here is derived from an EMBL/GenBank/DDBJ whole genome shotgun (WGS) entry which is preliminary data.</text>
</comment>
<dbReference type="VEuPathDB" id="FungiDB:EYZ11_011010"/>
<evidence type="ECO:0000313" key="3">
    <source>
        <dbReference type="Proteomes" id="UP000324241"/>
    </source>
</evidence>
<feature type="compositionally biased region" description="Polar residues" evidence="1">
    <location>
        <begin position="35"/>
        <end position="45"/>
    </location>
</feature>
<feature type="compositionally biased region" description="Polar residues" evidence="1">
    <location>
        <begin position="95"/>
        <end position="106"/>
    </location>
</feature>
<name>A0A5M9MIA6_9EURO</name>
<dbReference type="Proteomes" id="UP000324241">
    <property type="component" value="Unassembled WGS sequence"/>
</dbReference>
<proteinExistence type="predicted"/>
<feature type="region of interest" description="Disordered" evidence="1">
    <location>
        <begin position="29"/>
        <end position="51"/>
    </location>
</feature>
<organism evidence="2 3">
    <name type="scientific">Aspergillus tanneri</name>
    <dbReference type="NCBI Taxonomy" id="1220188"/>
    <lineage>
        <taxon>Eukaryota</taxon>
        <taxon>Fungi</taxon>
        <taxon>Dikarya</taxon>
        <taxon>Ascomycota</taxon>
        <taxon>Pezizomycotina</taxon>
        <taxon>Eurotiomycetes</taxon>
        <taxon>Eurotiomycetidae</taxon>
        <taxon>Eurotiales</taxon>
        <taxon>Aspergillaceae</taxon>
        <taxon>Aspergillus</taxon>
        <taxon>Aspergillus subgen. Circumdati</taxon>
    </lineage>
</organism>
<evidence type="ECO:0000313" key="2">
    <source>
        <dbReference type="EMBL" id="KAA8646698.1"/>
    </source>
</evidence>
<evidence type="ECO:0000256" key="1">
    <source>
        <dbReference type="SAM" id="MobiDB-lite"/>
    </source>
</evidence>
<dbReference type="GeneID" id="54328075"/>